<dbReference type="GO" id="GO:0004553">
    <property type="term" value="F:hydrolase activity, hydrolyzing O-glycosyl compounds"/>
    <property type="evidence" value="ECO:0007669"/>
    <property type="project" value="InterPro"/>
</dbReference>
<sequence length="420" mass="46660">MAGSWPVRAQAKFVHRLLFMLSAVALLNARSASPISDQTGNLPGQPIPSSYFSMNILFHPKNHVPWPSVPLGGWRTWHVNWADIQEQPNNFDFSLLDKYVNWSQEHHTEILMHLSYTPRWASSTPNAPTDVEVTKPPGLSGPPRNMEDWRTFVRTVATRYKGRIHNWELWNEPNRPQSWNGSVETMVQMSREAYTTLKQIDPTCTVVSPAAEEAKGVEFLDAFLSKGGGQYADVIGYHFYVGANAPPEAMVTLINSVKAVMAERGLSSKPLWDTEAGWLGNTMLPPETGAAWLARAYILNWAAGVSRFYWYAWEIQHGTQIELVGPDNATLKPAGVAFATIQKWMTGAVLTGCSGARDGLWTCAFQRENSVSHVMWSAAKETTVPVPPAWQAHEVEALNGNRTQIQSNPITVGIAPVLIQ</sequence>
<keyword evidence="8" id="KW-1185">Reference proteome</keyword>
<dbReference type="PANTHER" id="PTHR12631:SF10">
    <property type="entry name" value="BETA-XYLOSIDASE-LIKE PROTEIN-RELATED"/>
    <property type="match status" value="1"/>
</dbReference>
<feature type="region of interest" description="Disordered" evidence="4">
    <location>
        <begin position="124"/>
        <end position="145"/>
    </location>
</feature>
<keyword evidence="7" id="KW-0858">Xylan degradation</keyword>
<name>A0A7G8BKJ4_9BACT</name>
<dbReference type="SUPFAM" id="SSF51445">
    <property type="entry name" value="(Trans)glycosidases"/>
    <property type="match status" value="1"/>
</dbReference>
<dbReference type="AlphaFoldDB" id="A0A7G8BKJ4"/>
<gene>
    <name evidence="7" type="ORF">H7849_03550</name>
</gene>
<evidence type="ECO:0000256" key="5">
    <source>
        <dbReference type="SAM" id="SignalP"/>
    </source>
</evidence>
<dbReference type="GO" id="GO:0045493">
    <property type="term" value="P:xylan catabolic process"/>
    <property type="evidence" value="ECO:0007669"/>
    <property type="project" value="UniProtKB-KW"/>
</dbReference>
<dbReference type="Gene3D" id="3.20.20.80">
    <property type="entry name" value="Glycosidases"/>
    <property type="match status" value="1"/>
</dbReference>
<evidence type="ECO:0000256" key="4">
    <source>
        <dbReference type="SAM" id="MobiDB-lite"/>
    </source>
</evidence>
<accession>A0A7G8BKJ4</accession>
<reference evidence="7 8" key="1">
    <citation type="submission" date="2020-08" db="EMBL/GenBank/DDBJ databases">
        <title>Edaphobacter telluris sp. nov. and Acidobacterium dinghuensis sp. nov., two acidobacteria isolated from forest soil.</title>
        <authorList>
            <person name="Fu J."/>
            <person name="Qiu L."/>
        </authorList>
    </citation>
    <scope>NUCLEOTIDE SEQUENCE [LARGE SCALE GENOMIC DNA]</scope>
    <source>
        <strain evidence="7">4Y35</strain>
    </source>
</reference>
<feature type="chain" id="PRO_5028881487" evidence="5">
    <location>
        <begin position="26"/>
        <end position="420"/>
    </location>
</feature>
<evidence type="ECO:0000256" key="3">
    <source>
        <dbReference type="ARBA" id="ARBA00023326"/>
    </source>
</evidence>
<evidence type="ECO:0000313" key="7">
    <source>
        <dbReference type="EMBL" id="QNI33064.1"/>
    </source>
</evidence>
<organism evidence="7 8">
    <name type="scientific">Alloacidobacterium dinghuense</name>
    <dbReference type="NCBI Taxonomy" id="2763107"/>
    <lineage>
        <taxon>Bacteria</taxon>
        <taxon>Pseudomonadati</taxon>
        <taxon>Acidobacteriota</taxon>
        <taxon>Terriglobia</taxon>
        <taxon>Terriglobales</taxon>
        <taxon>Acidobacteriaceae</taxon>
        <taxon>Alloacidobacterium</taxon>
    </lineage>
</organism>
<evidence type="ECO:0000256" key="1">
    <source>
        <dbReference type="ARBA" id="ARBA00022801"/>
    </source>
</evidence>
<dbReference type="Proteomes" id="UP000515312">
    <property type="component" value="Chromosome"/>
</dbReference>
<dbReference type="InterPro" id="IPR017853">
    <property type="entry name" value="GH"/>
</dbReference>
<evidence type="ECO:0000313" key="8">
    <source>
        <dbReference type="Proteomes" id="UP000515312"/>
    </source>
</evidence>
<keyword evidence="7" id="KW-0326">Glycosidase</keyword>
<dbReference type="Pfam" id="PF00331">
    <property type="entry name" value="Glyco_hydro_10"/>
    <property type="match status" value="1"/>
</dbReference>
<dbReference type="PANTHER" id="PTHR12631">
    <property type="entry name" value="ALPHA-L-IDURONIDASE"/>
    <property type="match status" value="1"/>
</dbReference>
<dbReference type="RefSeq" id="WP_186744190.1">
    <property type="nucleotide sequence ID" value="NZ_CP060394.1"/>
</dbReference>
<proteinExistence type="predicted"/>
<keyword evidence="5" id="KW-0732">Signal</keyword>
<keyword evidence="1 7" id="KW-0378">Hydrolase</keyword>
<dbReference type="InterPro" id="IPR051923">
    <property type="entry name" value="Glycosyl_Hydrolase_39"/>
</dbReference>
<keyword evidence="2" id="KW-0119">Carbohydrate metabolism</keyword>
<dbReference type="EMBL" id="CP060394">
    <property type="protein sequence ID" value="QNI33064.1"/>
    <property type="molecule type" value="Genomic_DNA"/>
</dbReference>
<keyword evidence="3" id="KW-0624">Polysaccharide degradation</keyword>
<protein>
    <submittedName>
        <fullName evidence="7">Endo-1,4-beta-xylanase</fullName>
    </submittedName>
</protein>
<dbReference type="KEGG" id="adin:H7849_03550"/>
<feature type="domain" description="GH10" evidence="6">
    <location>
        <begin position="80"/>
        <end position="178"/>
    </location>
</feature>
<evidence type="ECO:0000259" key="6">
    <source>
        <dbReference type="Pfam" id="PF00331"/>
    </source>
</evidence>
<feature type="signal peptide" evidence="5">
    <location>
        <begin position="1"/>
        <end position="25"/>
    </location>
</feature>
<evidence type="ECO:0000256" key="2">
    <source>
        <dbReference type="ARBA" id="ARBA00023277"/>
    </source>
</evidence>
<dbReference type="InterPro" id="IPR001000">
    <property type="entry name" value="GH10_dom"/>
</dbReference>